<protein>
    <submittedName>
        <fullName evidence="5">EF-hand domain-containing protein</fullName>
    </submittedName>
</protein>
<dbReference type="Proteomes" id="UP000887566">
    <property type="component" value="Unplaced"/>
</dbReference>
<dbReference type="Pfam" id="PF00036">
    <property type="entry name" value="EF-hand_1"/>
    <property type="match status" value="2"/>
</dbReference>
<sequence>MNKCDQFPTKLELKLLMKQADKDQNGVITIDEFVDFMNTPKRCQYSSEELLEQFRLFDKDKDGFITREEMISIVTEFGLGG</sequence>
<feature type="domain" description="EF-hand" evidence="3">
    <location>
        <begin position="45"/>
        <end position="80"/>
    </location>
</feature>
<name>A0A914VM24_9BILA</name>
<accession>A0A914VM24</accession>
<dbReference type="PANTHER" id="PTHR23048">
    <property type="entry name" value="MYOSIN LIGHT CHAIN 1, 3"/>
    <property type="match status" value="1"/>
</dbReference>
<dbReference type="InterPro" id="IPR050230">
    <property type="entry name" value="CALM/Myosin/TropC-like"/>
</dbReference>
<organism evidence="4 5">
    <name type="scientific">Plectus sambesii</name>
    <dbReference type="NCBI Taxonomy" id="2011161"/>
    <lineage>
        <taxon>Eukaryota</taxon>
        <taxon>Metazoa</taxon>
        <taxon>Ecdysozoa</taxon>
        <taxon>Nematoda</taxon>
        <taxon>Chromadorea</taxon>
        <taxon>Plectida</taxon>
        <taxon>Plectina</taxon>
        <taxon>Plectoidea</taxon>
        <taxon>Plectidae</taxon>
        <taxon>Plectus</taxon>
    </lineage>
</organism>
<dbReference type="GO" id="GO:0016460">
    <property type="term" value="C:myosin II complex"/>
    <property type="evidence" value="ECO:0007669"/>
    <property type="project" value="TreeGrafter"/>
</dbReference>
<dbReference type="InterPro" id="IPR002048">
    <property type="entry name" value="EF_hand_dom"/>
</dbReference>
<dbReference type="InterPro" id="IPR018247">
    <property type="entry name" value="EF_Hand_1_Ca_BS"/>
</dbReference>
<dbReference type="Gene3D" id="1.10.238.10">
    <property type="entry name" value="EF-hand"/>
    <property type="match status" value="1"/>
</dbReference>
<dbReference type="PANTHER" id="PTHR23048:SF0">
    <property type="entry name" value="CALMODULIN LIKE 3"/>
    <property type="match status" value="1"/>
</dbReference>
<dbReference type="SUPFAM" id="SSF47473">
    <property type="entry name" value="EF-hand"/>
    <property type="match status" value="1"/>
</dbReference>
<feature type="domain" description="EF-hand" evidence="3">
    <location>
        <begin position="8"/>
        <end position="43"/>
    </location>
</feature>
<dbReference type="AlphaFoldDB" id="A0A914VM24"/>
<evidence type="ECO:0000313" key="5">
    <source>
        <dbReference type="WBParaSite" id="PSAMB.scaffold21708size574.g38382.t1"/>
    </source>
</evidence>
<dbReference type="FunFam" id="1.10.238.10:FF:000178">
    <property type="entry name" value="Calmodulin-2 A"/>
    <property type="match status" value="1"/>
</dbReference>
<evidence type="ECO:0000256" key="1">
    <source>
        <dbReference type="ARBA" id="ARBA00022737"/>
    </source>
</evidence>
<keyword evidence="2" id="KW-0106">Calcium</keyword>
<dbReference type="GO" id="GO:0005509">
    <property type="term" value="F:calcium ion binding"/>
    <property type="evidence" value="ECO:0007669"/>
    <property type="project" value="InterPro"/>
</dbReference>
<dbReference type="PROSITE" id="PS50222">
    <property type="entry name" value="EF_HAND_2"/>
    <property type="match status" value="2"/>
</dbReference>
<dbReference type="CDD" id="cd00051">
    <property type="entry name" value="EFh"/>
    <property type="match status" value="1"/>
</dbReference>
<evidence type="ECO:0000313" key="4">
    <source>
        <dbReference type="Proteomes" id="UP000887566"/>
    </source>
</evidence>
<proteinExistence type="predicted"/>
<dbReference type="WBParaSite" id="PSAMB.scaffold21708size574.g38382.t1">
    <property type="protein sequence ID" value="PSAMB.scaffold21708size574.g38382.t1"/>
    <property type="gene ID" value="PSAMB.scaffold21708size574.g38382"/>
</dbReference>
<dbReference type="SMART" id="SM00054">
    <property type="entry name" value="EFh"/>
    <property type="match status" value="2"/>
</dbReference>
<keyword evidence="1" id="KW-0677">Repeat</keyword>
<dbReference type="InterPro" id="IPR011992">
    <property type="entry name" value="EF-hand-dom_pair"/>
</dbReference>
<dbReference type="PROSITE" id="PS00018">
    <property type="entry name" value="EF_HAND_1"/>
    <property type="match status" value="2"/>
</dbReference>
<reference evidence="5" key="1">
    <citation type="submission" date="2022-11" db="UniProtKB">
        <authorList>
            <consortium name="WormBaseParasite"/>
        </authorList>
    </citation>
    <scope>IDENTIFICATION</scope>
</reference>
<evidence type="ECO:0000256" key="2">
    <source>
        <dbReference type="ARBA" id="ARBA00022837"/>
    </source>
</evidence>
<keyword evidence="4" id="KW-1185">Reference proteome</keyword>
<evidence type="ECO:0000259" key="3">
    <source>
        <dbReference type="PROSITE" id="PS50222"/>
    </source>
</evidence>